<dbReference type="eggNOG" id="COG4624">
    <property type="taxonomic scope" value="Bacteria"/>
</dbReference>
<dbReference type="OrthoDB" id="9798098at2"/>
<dbReference type="GO" id="GO:0046872">
    <property type="term" value="F:metal ion binding"/>
    <property type="evidence" value="ECO:0007669"/>
    <property type="project" value="UniProtKB-KW"/>
</dbReference>
<evidence type="ECO:0000256" key="1">
    <source>
        <dbReference type="ARBA" id="ARBA00022485"/>
    </source>
</evidence>
<keyword evidence="9" id="KW-1185">Reference proteome</keyword>
<dbReference type="RefSeq" id="WP_013759422.1">
    <property type="nucleotide sequence ID" value="NC_015500.1"/>
</dbReference>
<keyword evidence="1" id="KW-0004">4Fe-4S</keyword>
<dbReference type="InterPro" id="IPR004108">
    <property type="entry name" value="Fe_hydrogenase_lsu_C"/>
</dbReference>
<dbReference type="SUPFAM" id="SSF53920">
    <property type="entry name" value="Fe-only hydrogenase"/>
    <property type="match status" value="1"/>
</dbReference>
<protein>
    <submittedName>
        <fullName evidence="8">Fe-S cluster domain protein</fullName>
    </submittedName>
</protein>
<dbReference type="InterPro" id="IPR017896">
    <property type="entry name" value="4Fe4S_Fe-S-bd"/>
</dbReference>
<dbReference type="PROSITE" id="PS51656">
    <property type="entry name" value="4FE4S"/>
    <property type="match status" value="1"/>
</dbReference>
<evidence type="ECO:0000256" key="2">
    <source>
        <dbReference type="ARBA" id="ARBA00022723"/>
    </source>
</evidence>
<dbReference type="Pfam" id="PF02906">
    <property type="entry name" value="Fe_hyd_lg_C"/>
    <property type="match status" value="1"/>
</dbReference>
<dbReference type="Gene3D" id="3.40.50.1780">
    <property type="match status" value="1"/>
</dbReference>
<evidence type="ECO:0000259" key="7">
    <source>
        <dbReference type="PROSITE" id="PS51656"/>
    </source>
</evidence>
<dbReference type="Gene3D" id="1.10.15.40">
    <property type="entry name" value="Electron transport complex subunit B, putative Fe-S cluster"/>
    <property type="match status" value="1"/>
</dbReference>
<dbReference type="InterPro" id="IPR007202">
    <property type="entry name" value="4Fe-4S_dom"/>
</dbReference>
<dbReference type="STRING" id="906968.Trebr_2312"/>
<dbReference type="KEGG" id="tbe:Trebr_2312"/>
<dbReference type="InterPro" id="IPR009016">
    <property type="entry name" value="Fe_hydrogenase"/>
</dbReference>
<evidence type="ECO:0000313" key="8">
    <source>
        <dbReference type="EMBL" id="AEE17721.1"/>
    </source>
</evidence>
<feature type="region of interest" description="Disordered" evidence="5">
    <location>
        <begin position="343"/>
        <end position="362"/>
    </location>
</feature>
<evidence type="ECO:0000256" key="5">
    <source>
        <dbReference type="SAM" id="MobiDB-lite"/>
    </source>
</evidence>
<evidence type="ECO:0000256" key="4">
    <source>
        <dbReference type="ARBA" id="ARBA00023014"/>
    </source>
</evidence>
<evidence type="ECO:0000313" key="9">
    <source>
        <dbReference type="Proteomes" id="UP000006546"/>
    </source>
</evidence>
<sequence>MNFLYPVYTEQTECQDCYKCIRRCPVKAIRVENGHAKIISELCIVCGRCVINCPAHAKRSRDDSARVKQLLKLKEKVIVSLAPSFVAEFPDFTPQQMIAALKKLGFYGVSETALGADLVSAQVTEDLTAAAEGKTDRKLFLSSACPAVVEYVKQFLGEYAPFITDRASPLLAHARFLRKQYGDDIGIVFMGPCIAKKREADTWKEIDIALTFNELRAWFTAEGIRADTAVPAGHEAEQQFIPRRAAKGALYPIDGGMIAACKKYAKLPGVRSMSVSGIDEIHEALKGFEPDKLESPLFMELLSCIGGCINGPGTARNLSGAMRRVRVVEYAETADEVLDGTTKAAAPPLQDTLPVPESDRKQYTEEDIRSALRAVGKYTAADEVNCASCGYDTCRAFAEAVLDNRAEKTMCVSYMRKLAQKKANGLIRAIPSGVVIADKNLQIVECNMNFAKLMGQDVIEMYEAKPGLEGADLTKLTGASRFFADVLALNGPDVIERDVREGKKIFHVTVFEIEKEEIAAGVLEDVTAPQNQKNRTVTQARKIIDKNLSVVQKIAFLLGENAAETESMLNSIIDSYTESGDDDQ</sequence>
<name>F4LLS7_TREBD</name>
<evidence type="ECO:0000256" key="3">
    <source>
        <dbReference type="ARBA" id="ARBA00023004"/>
    </source>
</evidence>
<keyword evidence="3" id="KW-0408">Iron</keyword>
<feature type="domain" description="4Fe-4S ferredoxin-type" evidence="6">
    <location>
        <begin position="5"/>
        <end position="33"/>
    </location>
</feature>
<dbReference type="InterPro" id="IPR050340">
    <property type="entry name" value="Cytosolic_Fe-S_CAF"/>
</dbReference>
<dbReference type="PANTHER" id="PTHR11615">
    <property type="entry name" value="NITRATE, FORMATE, IRON DEHYDROGENASE"/>
    <property type="match status" value="1"/>
</dbReference>
<dbReference type="GO" id="GO:0051539">
    <property type="term" value="F:4 iron, 4 sulfur cluster binding"/>
    <property type="evidence" value="ECO:0007669"/>
    <property type="project" value="UniProtKB-KW"/>
</dbReference>
<dbReference type="InterPro" id="IPR017900">
    <property type="entry name" value="4Fe4S_Fe_S_CS"/>
</dbReference>
<dbReference type="Gene3D" id="3.40.950.10">
    <property type="entry name" value="Fe-only Hydrogenase (Larger Subunit), Chain L, domain 3"/>
    <property type="match status" value="1"/>
</dbReference>
<feature type="domain" description="4Fe-4S ferredoxin-type" evidence="6">
    <location>
        <begin position="34"/>
        <end position="63"/>
    </location>
</feature>
<dbReference type="SUPFAM" id="SSF54862">
    <property type="entry name" value="4Fe-4S ferredoxins"/>
    <property type="match status" value="1"/>
</dbReference>
<gene>
    <name evidence="8" type="ordered locus">Trebr_2312</name>
</gene>
<organism evidence="8 9">
    <name type="scientific">Treponema brennaborense (strain DSM 12168 / CIP 105900 / DD5/3)</name>
    <dbReference type="NCBI Taxonomy" id="906968"/>
    <lineage>
        <taxon>Bacteria</taxon>
        <taxon>Pseudomonadati</taxon>
        <taxon>Spirochaetota</taxon>
        <taxon>Spirochaetia</taxon>
        <taxon>Spirochaetales</taxon>
        <taxon>Treponemataceae</taxon>
        <taxon>Treponema</taxon>
    </lineage>
</organism>
<proteinExistence type="predicted"/>
<evidence type="ECO:0000259" key="6">
    <source>
        <dbReference type="PROSITE" id="PS51379"/>
    </source>
</evidence>
<accession>F4LLS7</accession>
<keyword evidence="2" id="KW-0479">Metal-binding</keyword>
<dbReference type="Pfam" id="PF13237">
    <property type="entry name" value="Fer4_10"/>
    <property type="match status" value="1"/>
</dbReference>
<dbReference type="Pfam" id="PF04060">
    <property type="entry name" value="FeS"/>
    <property type="match status" value="1"/>
</dbReference>
<keyword evidence="4" id="KW-0411">Iron-sulfur</keyword>
<dbReference type="Gene3D" id="3.30.70.20">
    <property type="match status" value="1"/>
</dbReference>
<dbReference type="EMBL" id="CP002696">
    <property type="protein sequence ID" value="AEE17721.1"/>
    <property type="molecule type" value="Genomic_DNA"/>
</dbReference>
<feature type="domain" description="4Fe-4S" evidence="7">
    <location>
        <begin position="366"/>
        <end position="428"/>
    </location>
</feature>
<dbReference type="Proteomes" id="UP000006546">
    <property type="component" value="Chromosome"/>
</dbReference>
<dbReference type="PROSITE" id="PS00198">
    <property type="entry name" value="4FE4S_FER_1"/>
    <property type="match status" value="2"/>
</dbReference>
<dbReference type="eggNOG" id="COG1145">
    <property type="taxonomic scope" value="Bacteria"/>
</dbReference>
<dbReference type="PROSITE" id="PS51379">
    <property type="entry name" value="4FE4S_FER_2"/>
    <property type="match status" value="2"/>
</dbReference>
<dbReference type="HOGENOM" id="CLU_027268_0_0_12"/>
<reference evidence="9" key="1">
    <citation type="submission" date="2011-04" db="EMBL/GenBank/DDBJ databases">
        <title>The complete genome of Treponema brennaborense DSM 12168.</title>
        <authorList>
            <person name="Lucas S."/>
            <person name="Han J."/>
            <person name="Lapidus A."/>
            <person name="Bruce D."/>
            <person name="Goodwin L."/>
            <person name="Pitluck S."/>
            <person name="Peters L."/>
            <person name="Kyrpides N."/>
            <person name="Mavromatis K."/>
            <person name="Ivanova N."/>
            <person name="Mikhailova N."/>
            <person name="Pagani I."/>
            <person name="Teshima H."/>
            <person name="Detter J.C."/>
            <person name="Tapia R."/>
            <person name="Han C."/>
            <person name="Land M."/>
            <person name="Hauser L."/>
            <person name="Markowitz V."/>
            <person name="Cheng J.-F."/>
            <person name="Hugenholtz P."/>
            <person name="Woyke T."/>
            <person name="Wu D."/>
            <person name="Gronow S."/>
            <person name="Wellnitz S."/>
            <person name="Brambilla E."/>
            <person name="Klenk H.-P."/>
            <person name="Eisen J.A."/>
        </authorList>
    </citation>
    <scope>NUCLEOTIDE SEQUENCE [LARGE SCALE GENOMIC DNA]</scope>
    <source>
        <strain evidence="9">DSM 12168 / CIP 105900 / DD5/3</strain>
    </source>
</reference>
<dbReference type="AlphaFoldDB" id="F4LLS7"/>